<dbReference type="Gramene" id="Pp3c6_830V3.1">
    <property type="protein sequence ID" value="Pp3c6_830V3.1"/>
    <property type="gene ID" value="Pp3c6_830"/>
</dbReference>
<accession>A0A2K1KDW6</accession>
<gene>
    <name evidence="2" type="ORF">PHYPA_008344</name>
</gene>
<dbReference type="Proteomes" id="UP000006727">
    <property type="component" value="Chromosome 6"/>
</dbReference>
<evidence type="ECO:0000256" key="1">
    <source>
        <dbReference type="SAM" id="MobiDB-lite"/>
    </source>
</evidence>
<dbReference type="EMBL" id="ABEU02000006">
    <property type="protein sequence ID" value="PNR51970.1"/>
    <property type="molecule type" value="Genomic_DNA"/>
</dbReference>
<protein>
    <submittedName>
        <fullName evidence="2 3">Uncharacterized protein</fullName>
    </submittedName>
</protein>
<reference evidence="2 4" key="1">
    <citation type="journal article" date="2008" name="Science">
        <title>The Physcomitrella genome reveals evolutionary insights into the conquest of land by plants.</title>
        <authorList>
            <person name="Rensing S."/>
            <person name="Lang D."/>
            <person name="Zimmer A."/>
            <person name="Terry A."/>
            <person name="Salamov A."/>
            <person name="Shapiro H."/>
            <person name="Nishiyama T."/>
            <person name="Perroud P.-F."/>
            <person name="Lindquist E."/>
            <person name="Kamisugi Y."/>
            <person name="Tanahashi T."/>
            <person name="Sakakibara K."/>
            <person name="Fujita T."/>
            <person name="Oishi K."/>
            <person name="Shin-I T."/>
            <person name="Kuroki Y."/>
            <person name="Toyoda A."/>
            <person name="Suzuki Y."/>
            <person name="Hashimoto A."/>
            <person name="Yamaguchi K."/>
            <person name="Sugano A."/>
            <person name="Kohara Y."/>
            <person name="Fujiyama A."/>
            <person name="Anterola A."/>
            <person name="Aoki S."/>
            <person name="Ashton N."/>
            <person name="Barbazuk W.B."/>
            <person name="Barker E."/>
            <person name="Bennetzen J."/>
            <person name="Bezanilla M."/>
            <person name="Blankenship R."/>
            <person name="Cho S.H."/>
            <person name="Dutcher S."/>
            <person name="Estelle M."/>
            <person name="Fawcett J.A."/>
            <person name="Gundlach H."/>
            <person name="Hanada K."/>
            <person name="Heyl A."/>
            <person name="Hicks K.A."/>
            <person name="Hugh J."/>
            <person name="Lohr M."/>
            <person name="Mayer K."/>
            <person name="Melkozernov A."/>
            <person name="Murata T."/>
            <person name="Nelson D."/>
            <person name="Pils B."/>
            <person name="Prigge M."/>
            <person name="Reiss B."/>
            <person name="Renner T."/>
            <person name="Rombauts S."/>
            <person name="Rushton P."/>
            <person name="Sanderfoot A."/>
            <person name="Schween G."/>
            <person name="Shiu S.-H."/>
            <person name="Stueber K."/>
            <person name="Theodoulou F.L."/>
            <person name="Tu H."/>
            <person name="Van de Peer Y."/>
            <person name="Verrier P.J."/>
            <person name="Waters E."/>
            <person name="Wood A."/>
            <person name="Yang L."/>
            <person name="Cove D."/>
            <person name="Cuming A."/>
            <person name="Hasebe M."/>
            <person name="Lucas S."/>
            <person name="Mishler D.B."/>
            <person name="Reski R."/>
            <person name="Grigoriev I."/>
            <person name="Quatrano R.S."/>
            <person name="Boore J.L."/>
        </authorList>
    </citation>
    <scope>NUCLEOTIDE SEQUENCE [LARGE SCALE GENOMIC DNA]</scope>
    <source>
        <strain evidence="3 4">cv. Gransden 2004</strain>
    </source>
</reference>
<organism evidence="2">
    <name type="scientific">Physcomitrium patens</name>
    <name type="common">Spreading-leaved earth moss</name>
    <name type="synonym">Physcomitrella patens</name>
    <dbReference type="NCBI Taxonomy" id="3218"/>
    <lineage>
        <taxon>Eukaryota</taxon>
        <taxon>Viridiplantae</taxon>
        <taxon>Streptophyta</taxon>
        <taxon>Embryophyta</taxon>
        <taxon>Bryophyta</taxon>
        <taxon>Bryophytina</taxon>
        <taxon>Bryopsida</taxon>
        <taxon>Funariidae</taxon>
        <taxon>Funariales</taxon>
        <taxon>Funariaceae</taxon>
        <taxon>Physcomitrium</taxon>
    </lineage>
</organism>
<name>A0A2K1KDW6_PHYPA</name>
<reference evidence="3" key="3">
    <citation type="submission" date="2020-12" db="UniProtKB">
        <authorList>
            <consortium name="EnsemblPlants"/>
        </authorList>
    </citation>
    <scope>IDENTIFICATION</scope>
</reference>
<dbReference type="InParanoid" id="A0A2K1KDW6"/>
<dbReference type="AlphaFoldDB" id="A0A2K1KDW6"/>
<evidence type="ECO:0000313" key="4">
    <source>
        <dbReference type="Proteomes" id="UP000006727"/>
    </source>
</evidence>
<sequence>MHSVSDDPMIWERLLPYPKTLGKSVLAARAEEIQKEQPENAVDENSIDAAAGYMDVTERGATEAATVDQCHSADHDATSKPGSRPKLQFADEAGAITFTKLHGKDQVIQLQHDVMRILR</sequence>
<evidence type="ECO:0000313" key="2">
    <source>
        <dbReference type="EMBL" id="PNR51970.1"/>
    </source>
</evidence>
<reference evidence="2 4" key="2">
    <citation type="journal article" date="2018" name="Plant J.">
        <title>The Physcomitrella patens chromosome-scale assembly reveals moss genome structure and evolution.</title>
        <authorList>
            <person name="Lang D."/>
            <person name="Ullrich K.K."/>
            <person name="Murat F."/>
            <person name="Fuchs J."/>
            <person name="Jenkins J."/>
            <person name="Haas F.B."/>
            <person name="Piednoel M."/>
            <person name="Gundlach H."/>
            <person name="Van Bel M."/>
            <person name="Meyberg R."/>
            <person name="Vives C."/>
            <person name="Morata J."/>
            <person name="Symeonidi A."/>
            <person name="Hiss M."/>
            <person name="Muchero W."/>
            <person name="Kamisugi Y."/>
            <person name="Saleh O."/>
            <person name="Blanc G."/>
            <person name="Decker E.L."/>
            <person name="van Gessel N."/>
            <person name="Grimwood J."/>
            <person name="Hayes R.D."/>
            <person name="Graham S.W."/>
            <person name="Gunter L.E."/>
            <person name="McDaniel S.F."/>
            <person name="Hoernstein S.N.W."/>
            <person name="Larsson A."/>
            <person name="Li F.W."/>
            <person name="Perroud P.F."/>
            <person name="Phillips J."/>
            <person name="Ranjan P."/>
            <person name="Rokshar D.S."/>
            <person name="Rothfels C.J."/>
            <person name="Schneider L."/>
            <person name="Shu S."/>
            <person name="Stevenson D.W."/>
            <person name="Thummler F."/>
            <person name="Tillich M."/>
            <person name="Villarreal Aguilar J.C."/>
            <person name="Widiez T."/>
            <person name="Wong G.K."/>
            <person name="Wymore A."/>
            <person name="Zhang Y."/>
            <person name="Zimmer A.D."/>
            <person name="Quatrano R.S."/>
            <person name="Mayer K.F.X."/>
            <person name="Goodstein D."/>
            <person name="Casacuberta J.M."/>
            <person name="Vandepoele K."/>
            <person name="Reski R."/>
            <person name="Cuming A.C."/>
            <person name="Tuskan G.A."/>
            <person name="Maumus F."/>
            <person name="Salse J."/>
            <person name="Schmutz J."/>
            <person name="Rensing S.A."/>
        </authorList>
    </citation>
    <scope>NUCLEOTIDE SEQUENCE [LARGE SCALE GENOMIC DNA]</scope>
    <source>
        <strain evidence="3 4">cv. Gransden 2004</strain>
    </source>
</reference>
<feature type="region of interest" description="Disordered" evidence="1">
    <location>
        <begin position="66"/>
        <end position="86"/>
    </location>
</feature>
<keyword evidence="4" id="KW-1185">Reference proteome</keyword>
<dbReference type="EnsemblPlants" id="Pp3c6_830V3.1">
    <property type="protein sequence ID" value="Pp3c6_830V3.1"/>
    <property type="gene ID" value="Pp3c6_830"/>
</dbReference>
<evidence type="ECO:0000313" key="3">
    <source>
        <dbReference type="EnsemblPlants" id="Pp3c6_830V3.1"/>
    </source>
</evidence>
<proteinExistence type="predicted"/>